<dbReference type="OrthoDB" id="9813638at2"/>
<organism evidence="2 3">
    <name type="scientific">Metabacillus indicus</name>
    <name type="common">Bacillus indicus</name>
    <dbReference type="NCBI Taxonomy" id="246786"/>
    <lineage>
        <taxon>Bacteria</taxon>
        <taxon>Bacillati</taxon>
        <taxon>Bacillota</taxon>
        <taxon>Bacilli</taxon>
        <taxon>Bacillales</taxon>
        <taxon>Bacillaceae</taxon>
        <taxon>Metabacillus</taxon>
    </lineage>
</organism>
<name>A0A084H4H4_METID</name>
<dbReference type="Proteomes" id="UP000028549">
    <property type="component" value="Unassembled WGS sequence"/>
</dbReference>
<dbReference type="EMBL" id="JNVC02000001">
    <property type="protein sequence ID" value="KEZ54486.1"/>
    <property type="molecule type" value="Genomic_DNA"/>
</dbReference>
<dbReference type="PANTHER" id="PTHR12526">
    <property type="entry name" value="GLYCOSYLTRANSFERASE"/>
    <property type="match status" value="1"/>
</dbReference>
<dbReference type="GO" id="GO:0016757">
    <property type="term" value="F:glycosyltransferase activity"/>
    <property type="evidence" value="ECO:0007669"/>
    <property type="project" value="InterPro"/>
</dbReference>
<evidence type="ECO:0000313" key="3">
    <source>
        <dbReference type="Proteomes" id="UP000028549"/>
    </source>
</evidence>
<protein>
    <submittedName>
        <fullName evidence="2">Capsular biosynthesis protein</fullName>
    </submittedName>
</protein>
<feature type="domain" description="Glycosyl transferase family 1" evidence="1">
    <location>
        <begin position="218"/>
        <end position="375"/>
    </location>
</feature>
<keyword evidence="3" id="KW-1185">Reference proteome</keyword>
<dbReference type="Gene3D" id="3.40.50.2000">
    <property type="entry name" value="Glycogen Phosphorylase B"/>
    <property type="match status" value="2"/>
</dbReference>
<sequence length="397" mass="45628">MRKNILFCLYDMEIGGIERSLINMLEKFDYEKYHVELLIFEHKGEFMNLIPKPVNILPEIAPYTVFRKPITQCIKEGHTATSLIRIMVKYASFVKAKKNKLKEGSAYIQMQLAVKYSSYVLPKLKKEYDLAISYAWPHDIVANNISAHKKMAWIHTDYGSLEVDRKVDLAAWKKFDYIASVSEECSRSFLSVYPSLNEKVRLIENITSPEFISRMSKSEQANVIKDSDFNLISVGRYSYVKGFDMAIKALKILHDKGYPEIKWYVVGYGGQEEELKELIIENKLEKSFILLGKKENPYPYIRSSDIYVQPSRYEGKAVTVTEAKILGKPIIITSYPTASSQINHNVDGMICDMSPQGLADAIETLYLDPQLRATFVTHLEGQEYLNSNELDKLYEIV</sequence>
<dbReference type="CDD" id="cd03811">
    <property type="entry name" value="GT4_GT28_WabH-like"/>
    <property type="match status" value="1"/>
</dbReference>
<dbReference type="Pfam" id="PF00534">
    <property type="entry name" value="Glycos_transf_1"/>
    <property type="match status" value="1"/>
</dbReference>
<dbReference type="RefSeq" id="WP_029280903.1">
    <property type="nucleotide sequence ID" value="NZ_JNVC02000001.1"/>
</dbReference>
<evidence type="ECO:0000259" key="1">
    <source>
        <dbReference type="Pfam" id="PF00534"/>
    </source>
</evidence>
<reference evidence="2 3" key="1">
    <citation type="journal article" date="2005" name="Int. J. Syst. Evol. Microbiol.">
        <title>Bacillus cibi sp. nov., isolated from jeotgal, a traditional Korean fermented seafood.</title>
        <authorList>
            <person name="Yoon J.H."/>
            <person name="Lee C.H."/>
            <person name="Oh T.K."/>
        </authorList>
    </citation>
    <scope>NUCLEOTIDE SEQUENCE [LARGE SCALE GENOMIC DNA]</scope>
    <source>
        <strain evidence="2 3">DSM 16189</strain>
    </source>
</reference>
<accession>A0A084H4H4</accession>
<dbReference type="SUPFAM" id="SSF53756">
    <property type="entry name" value="UDP-Glycosyltransferase/glycogen phosphorylase"/>
    <property type="match status" value="1"/>
</dbReference>
<evidence type="ECO:0000313" key="2">
    <source>
        <dbReference type="EMBL" id="KEZ54486.1"/>
    </source>
</evidence>
<comment type="caution">
    <text evidence="2">The sequence shown here is derived from an EMBL/GenBank/DDBJ whole genome shotgun (WGS) entry which is preliminary data.</text>
</comment>
<dbReference type="PANTHER" id="PTHR12526:SF630">
    <property type="entry name" value="GLYCOSYLTRANSFERASE"/>
    <property type="match status" value="1"/>
</dbReference>
<gene>
    <name evidence="2" type="ORF">GS18_0206165</name>
</gene>
<dbReference type="STRING" id="246786.GS18_0206165"/>
<dbReference type="InterPro" id="IPR001296">
    <property type="entry name" value="Glyco_trans_1"/>
</dbReference>
<dbReference type="AlphaFoldDB" id="A0A084H4H4"/>
<proteinExistence type="predicted"/>